<organism evidence="1">
    <name type="scientific">Streptantibioticus silvisoli</name>
    <dbReference type="NCBI Taxonomy" id="2705255"/>
    <lineage>
        <taxon>Bacteria</taxon>
        <taxon>Bacillati</taxon>
        <taxon>Actinomycetota</taxon>
        <taxon>Actinomycetes</taxon>
        <taxon>Kitasatosporales</taxon>
        <taxon>Streptomycetaceae</taxon>
        <taxon>Streptantibioticus</taxon>
    </lineage>
</organism>
<dbReference type="InterPro" id="IPR023214">
    <property type="entry name" value="HAD_sf"/>
</dbReference>
<proteinExistence type="predicted"/>
<protein>
    <submittedName>
        <fullName evidence="1">HAD family phosphatase</fullName>
    </submittedName>
</protein>
<dbReference type="AlphaFoldDB" id="A0AA90GZI5"/>
<dbReference type="NCBIfam" id="TIGR01509">
    <property type="entry name" value="HAD-SF-IA-v3"/>
    <property type="match status" value="1"/>
</dbReference>
<dbReference type="InterPro" id="IPR006439">
    <property type="entry name" value="HAD-SF_hydro_IA"/>
</dbReference>
<dbReference type="Gene3D" id="3.40.50.1000">
    <property type="entry name" value="HAD superfamily/HAD-like"/>
    <property type="match status" value="1"/>
</dbReference>
<dbReference type="EMBL" id="JABXJJ020000004">
    <property type="protein sequence ID" value="MDI5968536.1"/>
    <property type="molecule type" value="Genomic_DNA"/>
</dbReference>
<dbReference type="Pfam" id="PF00702">
    <property type="entry name" value="Hydrolase"/>
    <property type="match status" value="1"/>
</dbReference>
<sequence>MLFDLDGTLVDTEPILLGALLAVLVDRGVPASAVRPEELRGRSVAENLTLLSGLLRSPMSTQELYARVNDRVLARLRDGITPLPGAVGLLRALRRAGVPCALVTSSYRAMVDAVLPSLGRAEFAVTVAGDEVDRPKPDPESYRTAAARLGVAPGRCVVVEDSSTGIRSGIAAGCVPVSVAPTREPVALCVPGLSELTVERLARLVDAGTARSRDRGAAVPTV</sequence>
<dbReference type="Gene3D" id="1.10.150.240">
    <property type="entry name" value="Putative phosphatase, domain 2"/>
    <property type="match status" value="1"/>
</dbReference>
<dbReference type="GO" id="GO:0050308">
    <property type="term" value="F:sugar-phosphatase activity"/>
    <property type="evidence" value="ECO:0007669"/>
    <property type="project" value="TreeGrafter"/>
</dbReference>
<name>A0AA90GZI5_9ACTN</name>
<dbReference type="SFLD" id="SFLDG01129">
    <property type="entry name" value="C1.5:_HAD__Beta-PGM__Phosphata"/>
    <property type="match status" value="1"/>
</dbReference>
<reference evidence="1" key="1">
    <citation type="submission" date="2023-05" db="EMBL/GenBank/DDBJ databases">
        <title>Streptantibioticus silvisoli sp. nov., acidotolerant actinomycetes 1 from pine litter.</title>
        <authorList>
            <person name="Swiecimska M."/>
            <person name="Golinska P."/>
            <person name="Sangal V."/>
            <person name="Wachnowicz B."/>
            <person name="Goodfellow M."/>
        </authorList>
    </citation>
    <scope>NUCLEOTIDE SEQUENCE</scope>
    <source>
        <strain evidence="1">SL13</strain>
    </source>
</reference>
<dbReference type="SFLD" id="SFLDS00003">
    <property type="entry name" value="Haloacid_Dehalogenase"/>
    <property type="match status" value="1"/>
</dbReference>
<dbReference type="PANTHER" id="PTHR43481:SF4">
    <property type="entry name" value="GLYCEROL-1-PHOSPHATE PHOSPHOHYDROLASE 1-RELATED"/>
    <property type="match status" value="1"/>
</dbReference>
<dbReference type="PRINTS" id="PR00413">
    <property type="entry name" value="HADHALOGNASE"/>
</dbReference>
<dbReference type="CDD" id="cd07505">
    <property type="entry name" value="HAD_BPGM-like"/>
    <property type="match status" value="1"/>
</dbReference>
<dbReference type="InterPro" id="IPR051806">
    <property type="entry name" value="HAD-like_SPP"/>
</dbReference>
<dbReference type="InterPro" id="IPR023198">
    <property type="entry name" value="PGP-like_dom2"/>
</dbReference>
<gene>
    <name evidence="1" type="ORF">POF50_004105</name>
</gene>
<dbReference type="SUPFAM" id="SSF56784">
    <property type="entry name" value="HAD-like"/>
    <property type="match status" value="1"/>
</dbReference>
<comment type="caution">
    <text evidence="1">The sequence shown here is derived from an EMBL/GenBank/DDBJ whole genome shotgun (WGS) entry which is preliminary data.</text>
</comment>
<evidence type="ECO:0000313" key="1">
    <source>
        <dbReference type="EMBL" id="MDI5968536.1"/>
    </source>
</evidence>
<accession>A0AA90GZI5</accession>
<dbReference type="RefSeq" id="WP_271312357.1">
    <property type="nucleotide sequence ID" value="NZ_JABXJJ020000004.1"/>
</dbReference>
<dbReference type="InterPro" id="IPR036412">
    <property type="entry name" value="HAD-like_sf"/>
</dbReference>
<dbReference type="PANTHER" id="PTHR43481">
    <property type="entry name" value="FRUCTOSE-1-PHOSPHATE PHOSPHATASE"/>
    <property type="match status" value="1"/>
</dbReference>